<keyword evidence="2" id="KW-1185">Reference proteome</keyword>
<dbReference type="AlphaFoldDB" id="A0A1H2IB99"/>
<evidence type="ECO:0000313" key="1">
    <source>
        <dbReference type="EMBL" id="SDU41389.1"/>
    </source>
</evidence>
<protein>
    <submittedName>
        <fullName evidence="1">Uncharacterized protein</fullName>
    </submittedName>
</protein>
<dbReference type="EMBL" id="LT629780">
    <property type="protein sequence ID" value="SDU41389.1"/>
    <property type="molecule type" value="Genomic_DNA"/>
</dbReference>
<evidence type="ECO:0000313" key="2">
    <source>
        <dbReference type="Proteomes" id="UP000243063"/>
    </source>
</evidence>
<sequence>MWVETDIGTFEIVDYAHGSADGLLIIRGRTLAELEALRDRYLPELEDIEDSSDEDLPFNGQAYAEDVAGAMAAMTRGLSTYQPAVIQPGEELLLDLDAGQRGSLRLVGKRLAVPPAVEQSGGCS</sequence>
<proteinExistence type="predicted"/>
<dbReference type="STRING" id="1245526.SAMN05216580_2865"/>
<accession>A0A1H2IB99</accession>
<dbReference type="Proteomes" id="UP000243063">
    <property type="component" value="Chromosome I"/>
</dbReference>
<name>A0A1H2IB99_9GAMM</name>
<reference evidence="2" key="1">
    <citation type="submission" date="2016-10" db="EMBL/GenBank/DDBJ databases">
        <authorList>
            <person name="Varghese N."/>
            <person name="Submissions S."/>
        </authorList>
    </citation>
    <scope>NUCLEOTIDE SEQUENCE [LARGE SCALE GENOMIC DNA]</scope>
    <source>
        <strain evidence="2">CCTCC 2012022</strain>
    </source>
</reference>
<organism evidence="1 2">
    <name type="scientific">Geopseudomonas guangdongensis</name>
    <dbReference type="NCBI Taxonomy" id="1245526"/>
    <lineage>
        <taxon>Bacteria</taxon>
        <taxon>Pseudomonadati</taxon>
        <taxon>Pseudomonadota</taxon>
        <taxon>Gammaproteobacteria</taxon>
        <taxon>Pseudomonadales</taxon>
        <taxon>Pseudomonadaceae</taxon>
        <taxon>Geopseudomonas</taxon>
    </lineage>
</organism>
<gene>
    <name evidence="1" type="ORF">SAMN05216580_2865</name>
</gene>